<evidence type="ECO:0000313" key="3">
    <source>
        <dbReference type="EMBL" id="KAK1425750.1"/>
    </source>
</evidence>
<evidence type="ECO:0000256" key="1">
    <source>
        <dbReference type="SAM" id="MobiDB-lite"/>
    </source>
</evidence>
<dbReference type="Proteomes" id="UP001229421">
    <property type="component" value="Unassembled WGS sequence"/>
</dbReference>
<feature type="region of interest" description="Disordered" evidence="1">
    <location>
        <begin position="203"/>
        <end position="258"/>
    </location>
</feature>
<sequence>MPDFNPQNEQKGYDDHASFDETCFEAWKNKWGKTYATREEEASKFQTFKQSIRAEEDSYKGPSDLIWTVLTKSADLTFEEYRISQGFNDAAYADFVISSDSDSDDEMLLKYKHKYYHSVRMDDGTVHFIASYPTKGEDFGVFLEGLICQGKVPLPIIEQFSRERMYLIPSYPTKDGNDFGHFVENLIRQGKVPLSVIEQFRRQRSDEKDTNVEEDGSVKRQSGDTKEFEDGTHVKRQKTGLIVENEEESQDAFSKKQL</sequence>
<dbReference type="Pfam" id="PF08246">
    <property type="entry name" value="Inhibitor_I29"/>
    <property type="match status" value="1"/>
</dbReference>
<organism evidence="3 4">
    <name type="scientific">Tagetes erecta</name>
    <name type="common">African marigold</name>
    <dbReference type="NCBI Taxonomy" id="13708"/>
    <lineage>
        <taxon>Eukaryota</taxon>
        <taxon>Viridiplantae</taxon>
        <taxon>Streptophyta</taxon>
        <taxon>Embryophyta</taxon>
        <taxon>Tracheophyta</taxon>
        <taxon>Spermatophyta</taxon>
        <taxon>Magnoliopsida</taxon>
        <taxon>eudicotyledons</taxon>
        <taxon>Gunneridae</taxon>
        <taxon>Pentapetalae</taxon>
        <taxon>asterids</taxon>
        <taxon>campanulids</taxon>
        <taxon>Asterales</taxon>
        <taxon>Asteraceae</taxon>
        <taxon>Asteroideae</taxon>
        <taxon>Heliantheae alliance</taxon>
        <taxon>Tageteae</taxon>
        <taxon>Tagetes</taxon>
    </lineage>
</organism>
<keyword evidence="4" id="KW-1185">Reference proteome</keyword>
<dbReference type="InterPro" id="IPR013201">
    <property type="entry name" value="Prot_inhib_I29"/>
</dbReference>
<feature type="domain" description="Cathepsin propeptide inhibitor" evidence="2">
    <location>
        <begin position="24"/>
        <end position="81"/>
    </location>
</feature>
<comment type="caution">
    <text evidence="3">The sequence shown here is derived from an EMBL/GenBank/DDBJ whole genome shotgun (WGS) entry which is preliminary data.</text>
</comment>
<feature type="compositionally biased region" description="Basic and acidic residues" evidence="1">
    <location>
        <begin position="203"/>
        <end position="233"/>
    </location>
</feature>
<gene>
    <name evidence="3" type="ORF">QVD17_21105</name>
</gene>
<proteinExistence type="predicted"/>
<accession>A0AAD8KMF3</accession>
<dbReference type="EMBL" id="JAUHHV010000005">
    <property type="protein sequence ID" value="KAK1425750.1"/>
    <property type="molecule type" value="Genomic_DNA"/>
</dbReference>
<protein>
    <recommendedName>
        <fullName evidence="2">Cathepsin propeptide inhibitor domain-containing protein</fullName>
    </recommendedName>
</protein>
<dbReference type="AlphaFoldDB" id="A0AAD8KMF3"/>
<reference evidence="3" key="1">
    <citation type="journal article" date="2023" name="bioRxiv">
        <title>Improved chromosome-level genome assembly for marigold (Tagetes erecta).</title>
        <authorList>
            <person name="Jiang F."/>
            <person name="Yuan L."/>
            <person name="Wang S."/>
            <person name="Wang H."/>
            <person name="Xu D."/>
            <person name="Wang A."/>
            <person name="Fan W."/>
        </authorList>
    </citation>
    <scope>NUCLEOTIDE SEQUENCE</scope>
    <source>
        <strain evidence="3">WSJ</strain>
        <tissue evidence="3">Leaf</tissue>
    </source>
</reference>
<evidence type="ECO:0000259" key="2">
    <source>
        <dbReference type="Pfam" id="PF08246"/>
    </source>
</evidence>
<evidence type="ECO:0000313" key="4">
    <source>
        <dbReference type="Proteomes" id="UP001229421"/>
    </source>
</evidence>
<name>A0AAD8KMF3_TARER</name>
<dbReference type="Gene3D" id="1.10.287.2250">
    <property type="match status" value="1"/>
</dbReference>